<gene>
    <name evidence="16" type="ORF">H9871_12245</name>
</gene>
<keyword evidence="9" id="KW-0547">Nucleotide-binding</keyword>
<dbReference type="EMBL" id="DXGD01000454">
    <property type="protein sequence ID" value="HIX00899.1"/>
    <property type="molecule type" value="Genomic_DNA"/>
</dbReference>
<dbReference type="Pfam" id="PF01326">
    <property type="entry name" value="PPDK_N"/>
    <property type="match status" value="1"/>
</dbReference>
<reference evidence="16" key="1">
    <citation type="journal article" date="2021" name="PeerJ">
        <title>Extensive microbial diversity within the chicken gut microbiome revealed by metagenomics and culture.</title>
        <authorList>
            <person name="Gilroy R."/>
            <person name="Ravi A."/>
            <person name="Getino M."/>
            <person name="Pursley I."/>
            <person name="Horton D.L."/>
            <person name="Alikhan N.F."/>
            <person name="Baker D."/>
            <person name="Gharbi K."/>
            <person name="Hall N."/>
            <person name="Watson M."/>
            <person name="Adriaenssens E.M."/>
            <person name="Foster-Nyarko E."/>
            <person name="Jarju S."/>
            <person name="Secka A."/>
            <person name="Antonio M."/>
            <person name="Oren A."/>
            <person name="Chaudhuri R.R."/>
            <person name="La Ragione R."/>
            <person name="Hildebrand F."/>
            <person name="Pallen M.J."/>
        </authorList>
    </citation>
    <scope>NUCLEOTIDE SEQUENCE</scope>
    <source>
        <strain evidence="16">ChiHejej3B27-3195</strain>
    </source>
</reference>
<evidence type="ECO:0000256" key="12">
    <source>
        <dbReference type="ARBA" id="ARBA00022842"/>
    </source>
</evidence>
<evidence type="ECO:0000256" key="6">
    <source>
        <dbReference type="ARBA" id="ARBA00021623"/>
    </source>
</evidence>
<evidence type="ECO:0000256" key="2">
    <source>
        <dbReference type="ARBA" id="ARBA00002988"/>
    </source>
</evidence>
<dbReference type="EC" id="2.7.9.2" evidence="5"/>
<keyword evidence="7" id="KW-0808">Transferase</keyword>
<comment type="catalytic activity">
    <reaction evidence="14">
        <text>pyruvate + ATP + H2O = phosphoenolpyruvate + AMP + phosphate + 2 H(+)</text>
        <dbReference type="Rhea" id="RHEA:11364"/>
        <dbReference type="ChEBI" id="CHEBI:15361"/>
        <dbReference type="ChEBI" id="CHEBI:15377"/>
        <dbReference type="ChEBI" id="CHEBI:15378"/>
        <dbReference type="ChEBI" id="CHEBI:30616"/>
        <dbReference type="ChEBI" id="CHEBI:43474"/>
        <dbReference type="ChEBI" id="CHEBI:58702"/>
        <dbReference type="ChEBI" id="CHEBI:456215"/>
        <dbReference type="EC" id="2.7.9.2"/>
    </reaction>
</comment>
<evidence type="ECO:0000256" key="7">
    <source>
        <dbReference type="ARBA" id="ARBA00022679"/>
    </source>
</evidence>
<evidence type="ECO:0000313" key="16">
    <source>
        <dbReference type="EMBL" id="HIX00899.1"/>
    </source>
</evidence>
<evidence type="ECO:0000256" key="8">
    <source>
        <dbReference type="ARBA" id="ARBA00022723"/>
    </source>
</evidence>
<dbReference type="PANTHER" id="PTHR43030">
    <property type="entry name" value="PHOSPHOENOLPYRUVATE SYNTHASE"/>
    <property type="match status" value="1"/>
</dbReference>
<keyword evidence="12" id="KW-0460">Magnesium</keyword>
<comment type="similarity">
    <text evidence="4">Belongs to the PEP-utilizing enzyme family.</text>
</comment>
<evidence type="ECO:0000256" key="14">
    <source>
        <dbReference type="ARBA" id="ARBA00047700"/>
    </source>
</evidence>
<evidence type="ECO:0000259" key="15">
    <source>
        <dbReference type="Pfam" id="PF01326"/>
    </source>
</evidence>
<evidence type="ECO:0000256" key="11">
    <source>
        <dbReference type="ARBA" id="ARBA00022840"/>
    </source>
</evidence>
<evidence type="ECO:0000256" key="3">
    <source>
        <dbReference type="ARBA" id="ARBA00004742"/>
    </source>
</evidence>
<evidence type="ECO:0000313" key="17">
    <source>
        <dbReference type="Proteomes" id="UP000824151"/>
    </source>
</evidence>
<proteinExistence type="inferred from homology"/>
<evidence type="ECO:0000256" key="10">
    <source>
        <dbReference type="ARBA" id="ARBA00022777"/>
    </source>
</evidence>
<evidence type="ECO:0000256" key="1">
    <source>
        <dbReference type="ARBA" id="ARBA00001946"/>
    </source>
</evidence>
<dbReference type="InterPro" id="IPR013815">
    <property type="entry name" value="ATP_grasp_subdomain_1"/>
</dbReference>
<evidence type="ECO:0000256" key="13">
    <source>
        <dbReference type="ARBA" id="ARBA00033470"/>
    </source>
</evidence>
<evidence type="ECO:0000256" key="9">
    <source>
        <dbReference type="ARBA" id="ARBA00022741"/>
    </source>
</evidence>
<keyword evidence="8" id="KW-0479">Metal-binding</keyword>
<accession>A0A9D1UV02</accession>
<protein>
    <recommendedName>
        <fullName evidence="6">Phosphoenolpyruvate synthase</fullName>
        <ecNumber evidence="5">2.7.9.2</ecNumber>
    </recommendedName>
    <alternativeName>
        <fullName evidence="13">Pyruvate, water dikinase</fullName>
    </alternativeName>
</protein>
<comment type="cofactor">
    <cofactor evidence="1">
        <name>Mg(2+)</name>
        <dbReference type="ChEBI" id="CHEBI:18420"/>
    </cofactor>
</comment>
<dbReference type="SUPFAM" id="SSF56059">
    <property type="entry name" value="Glutathione synthetase ATP-binding domain-like"/>
    <property type="match status" value="1"/>
</dbReference>
<reference evidence="16" key="2">
    <citation type="submission" date="2021-04" db="EMBL/GenBank/DDBJ databases">
        <authorList>
            <person name="Gilroy R."/>
        </authorList>
    </citation>
    <scope>NUCLEOTIDE SEQUENCE</scope>
    <source>
        <strain evidence="16">ChiHejej3B27-3195</strain>
    </source>
</reference>
<comment type="pathway">
    <text evidence="3">Carbohydrate biosynthesis; gluconeogenesis.</text>
</comment>
<feature type="non-terminal residue" evidence="16">
    <location>
        <position position="137"/>
    </location>
</feature>
<dbReference type="Proteomes" id="UP000824151">
    <property type="component" value="Unassembled WGS sequence"/>
</dbReference>
<evidence type="ECO:0000256" key="4">
    <source>
        <dbReference type="ARBA" id="ARBA00007837"/>
    </source>
</evidence>
<feature type="domain" description="Pyruvate phosphate dikinase AMP/ATP-binding" evidence="15">
    <location>
        <begin position="17"/>
        <end position="135"/>
    </location>
</feature>
<dbReference type="InterPro" id="IPR002192">
    <property type="entry name" value="PPDK_AMP/ATP-bd"/>
</dbReference>
<comment type="function">
    <text evidence="2">Catalyzes the phosphorylation of pyruvate to phosphoenolpyruvate.</text>
</comment>
<keyword evidence="11" id="KW-0067">ATP-binding</keyword>
<comment type="caution">
    <text evidence="16">The sequence shown here is derived from an EMBL/GenBank/DDBJ whole genome shotgun (WGS) entry which is preliminary data.</text>
</comment>
<dbReference type="GO" id="GO:0046872">
    <property type="term" value="F:metal ion binding"/>
    <property type="evidence" value="ECO:0007669"/>
    <property type="project" value="UniProtKB-KW"/>
</dbReference>
<dbReference type="Gene3D" id="3.30.1490.20">
    <property type="entry name" value="ATP-grasp fold, A domain"/>
    <property type="match status" value="1"/>
</dbReference>
<dbReference type="InterPro" id="IPR006319">
    <property type="entry name" value="PEP_synth"/>
</dbReference>
<name>A0A9D1UV02_9MICC</name>
<dbReference type="GO" id="GO:0005524">
    <property type="term" value="F:ATP binding"/>
    <property type="evidence" value="ECO:0007669"/>
    <property type="project" value="UniProtKB-KW"/>
</dbReference>
<evidence type="ECO:0000256" key="5">
    <source>
        <dbReference type="ARBA" id="ARBA00011996"/>
    </source>
</evidence>
<dbReference type="AlphaFoldDB" id="A0A9D1UV02"/>
<dbReference type="GO" id="GO:0008986">
    <property type="term" value="F:pyruvate, water dikinase activity"/>
    <property type="evidence" value="ECO:0007669"/>
    <property type="project" value="UniProtKB-EC"/>
</dbReference>
<dbReference type="PANTHER" id="PTHR43030:SF1">
    <property type="entry name" value="PHOSPHOENOLPYRUVATE SYNTHASE"/>
    <property type="match status" value="1"/>
</dbReference>
<sequence length="137" mass="14469">MSRTIAFTHEDASRLDVAGGKGASLARSARALPVPPGLIVTSEAYRAFLEPLEAAIAALLDEAESADQAAAPIQDLILGVEPDHEWMMELEDSLTRHDLARYPLAVRSSGTMEDLPGAAFAGQHDTFLGERGATAVA</sequence>
<organism evidence="16 17">
    <name type="scientific">Candidatus Nesterenkonia stercoripullorum</name>
    <dbReference type="NCBI Taxonomy" id="2838701"/>
    <lineage>
        <taxon>Bacteria</taxon>
        <taxon>Bacillati</taxon>
        <taxon>Actinomycetota</taxon>
        <taxon>Actinomycetes</taxon>
        <taxon>Micrococcales</taxon>
        <taxon>Micrococcaceae</taxon>
        <taxon>Nesterenkonia</taxon>
    </lineage>
</organism>
<keyword evidence="10" id="KW-0418">Kinase</keyword>